<dbReference type="SUPFAM" id="SSF56801">
    <property type="entry name" value="Acetyl-CoA synthetase-like"/>
    <property type="match status" value="1"/>
</dbReference>
<dbReference type="InterPro" id="IPR042099">
    <property type="entry name" value="ANL_N_sf"/>
</dbReference>
<evidence type="ECO:0000259" key="1">
    <source>
        <dbReference type="Pfam" id="PF00501"/>
    </source>
</evidence>
<dbReference type="InterPro" id="IPR000873">
    <property type="entry name" value="AMP-dep_synth/lig_dom"/>
</dbReference>
<protein>
    <submittedName>
        <fullName evidence="3">FadD3 family acyl-CoA ligase</fullName>
    </submittedName>
</protein>
<dbReference type="EMBL" id="JAPNUD010000054">
    <property type="protein sequence ID" value="MDA0642920.1"/>
    <property type="molecule type" value="Genomic_DNA"/>
</dbReference>
<keyword evidence="4" id="KW-1185">Reference proteome</keyword>
<keyword evidence="3" id="KW-0436">Ligase</keyword>
<dbReference type="Pfam" id="PF13193">
    <property type="entry name" value="AMP-binding_C"/>
    <property type="match status" value="1"/>
</dbReference>
<organism evidence="3 4">
    <name type="scientific">Nonomuraea ferruginea</name>
    <dbReference type="NCBI Taxonomy" id="46174"/>
    <lineage>
        <taxon>Bacteria</taxon>
        <taxon>Bacillati</taxon>
        <taxon>Actinomycetota</taxon>
        <taxon>Actinomycetes</taxon>
        <taxon>Streptosporangiales</taxon>
        <taxon>Streptosporangiaceae</taxon>
        <taxon>Nonomuraea</taxon>
    </lineage>
</organism>
<evidence type="ECO:0000313" key="4">
    <source>
        <dbReference type="Proteomes" id="UP001212498"/>
    </source>
</evidence>
<comment type="caution">
    <text evidence="3">The sequence shown here is derived from an EMBL/GenBank/DDBJ whole genome shotgun (WGS) entry which is preliminary data.</text>
</comment>
<dbReference type="GO" id="GO:0016874">
    <property type="term" value="F:ligase activity"/>
    <property type="evidence" value="ECO:0007669"/>
    <property type="project" value="UniProtKB-KW"/>
</dbReference>
<dbReference type="Proteomes" id="UP001212498">
    <property type="component" value="Unassembled WGS sequence"/>
</dbReference>
<dbReference type="Pfam" id="PF00501">
    <property type="entry name" value="AMP-binding"/>
    <property type="match status" value="1"/>
</dbReference>
<reference evidence="3 4" key="1">
    <citation type="submission" date="2022-11" db="EMBL/GenBank/DDBJ databases">
        <title>Nonomuraea corallina sp. nov., a new species of the genus Nonomuraea isolated from sea side sediment in Thai sea.</title>
        <authorList>
            <person name="Ngamcharungchit C."/>
            <person name="Matsumoto A."/>
            <person name="Suriyachadkun C."/>
            <person name="Panbangred W."/>
            <person name="Inahashi Y."/>
            <person name="Intra B."/>
        </authorList>
    </citation>
    <scope>NUCLEOTIDE SEQUENCE [LARGE SCALE GENOMIC DNA]</scope>
    <source>
        <strain evidence="3 4">DSM 43553</strain>
    </source>
</reference>
<dbReference type="PROSITE" id="PS00455">
    <property type="entry name" value="AMP_BINDING"/>
    <property type="match status" value="1"/>
</dbReference>
<name>A0ABT4T1A3_9ACTN</name>
<dbReference type="Gene3D" id="3.30.300.30">
    <property type="match status" value="1"/>
</dbReference>
<dbReference type="InterPro" id="IPR050237">
    <property type="entry name" value="ATP-dep_AMP-bd_enzyme"/>
</dbReference>
<sequence length="518" mass="55528">MDTERTVPRMLMAGVERFGDRPAVIDGETELTYRELLAAALEVTRGAIALGVRPGDRVGIWAPNTHRWIVASLGLHCAGATVVPLNTRYRGREAREILGRVRAKAVFLDNGFLGYDYAAALRERDGDEPALGELAVVDMLDGGSWGDFLAGGAAVSPETARETALAVDPADLSEVIFTSGTTGRAKGVTIPHGTCLDLYAAYGRIWGLRPGDRYLVSLPFFHTGGNKAGIITSLMNGLTIVPLAVFDPVEVMRIIESARISVMNGPPTIYYSLLESPGRESFDLGSLRVAATGAAVVPVALVERARSELPFEHFITAYGMSECFGTATMCRAGDSADVIARTNGRALPGVELRVVDAEGRDLPPGEPGEVLIRGANVTPGYWEDPAATAEAIDAEGWLHSGDVGTLDADGNLKITDRIKDLFFVGGFNVSPAEVEQALARHPAVSEVAVVGVPDARLGEVARAYVVRRRDAEATGEEIISWARERLANFKVPRTVEFVEELPRNASGKVLRRDLRAAL</sequence>
<accession>A0ABT4T1A3</accession>
<dbReference type="Gene3D" id="3.40.50.12780">
    <property type="entry name" value="N-terminal domain of ligase-like"/>
    <property type="match status" value="1"/>
</dbReference>
<dbReference type="PANTHER" id="PTHR43767:SF1">
    <property type="entry name" value="NONRIBOSOMAL PEPTIDE SYNTHASE PES1 (EUROFUNG)-RELATED"/>
    <property type="match status" value="1"/>
</dbReference>
<dbReference type="InterPro" id="IPR045851">
    <property type="entry name" value="AMP-bd_C_sf"/>
</dbReference>
<evidence type="ECO:0000259" key="2">
    <source>
        <dbReference type="Pfam" id="PF13193"/>
    </source>
</evidence>
<feature type="domain" description="AMP-binding enzyme C-terminal" evidence="2">
    <location>
        <begin position="433"/>
        <end position="508"/>
    </location>
</feature>
<evidence type="ECO:0000313" key="3">
    <source>
        <dbReference type="EMBL" id="MDA0642920.1"/>
    </source>
</evidence>
<dbReference type="NCBIfam" id="NF005801">
    <property type="entry name" value="PRK07656.1"/>
    <property type="match status" value="1"/>
</dbReference>
<gene>
    <name evidence="3" type="ORF">OUY24_20015</name>
</gene>
<dbReference type="InterPro" id="IPR025110">
    <property type="entry name" value="AMP-bd_C"/>
</dbReference>
<feature type="domain" description="AMP-dependent synthetase/ligase" evidence="1">
    <location>
        <begin position="15"/>
        <end position="382"/>
    </location>
</feature>
<dbReference type="PANTHER" id="PTHR43767">
    <property type="entry name" value="LONG-CHAIN-FATTY-ACID--COA LIGASE"/>
    <property type="match status" value="1"/>
</dbReference>
<dbReference type="InterPro" id="IPR020845">
    <property type="entry name" value="AMP-binding_CS"/>
</dbReference>
<proteinExistence type="predicted"/>
<dbReference type="RefSeq" id="WP_271277340.1">
    <property type="nucleotide sequence ID" value="NZ_BAABFD010000004.1"/>
</dbReference>